<dbReference type="Proteomes" id="UP000515158">
    <property type="component" value="Unplaced"/>
</dbReference>
<keyword evidence="2" id="KW-0732">Signal</keyword>
<feature type="compositionally biased region" description="Low complexity" evidence="1">
    <location>
        <begin position="68"/>
        <end position="111"/>
    </location>
</feature>
<accession>A0A6P8YGH6</accession>
<dbReference type="InterPro" id="IPR031734">
    <property type="entry name" value="MBF2"/>
</dbReference>
<name>A0A6P8YGH6_THRPL</name>
<sequence length="207" mass="22961">MARVLLVVCLVLAALCFTSSQHLDSSSNDAQAKKKVHQIENAALDPSPSHLGEAQPKQKRSPQGWGYTTSRYPTSSSTTPRWPTTRRPSTTPGWPTTRRPTTTPRWPTTTKSSKDQSFVIGGLYQNDRQLERETVYKSSTFLSVNTKELSYSGAATIHCIQVVDLQINGKNAAVKVQSGGVGQRRVNLKFKSQRGEKINYLVIIWGQ</sequence>
<evidence type="ECO:0000256" key="2">
    <source>
        <dbReference type="SAM" id="SignalP"/>
    </source>
</evidence>
<dbReference type="Pfam" id="PF15868">
    <property type="entry name" value="MBF2"/>
    <property type="match status" value="1"/>
</dbReference>
<protein>
    <submittedName>
        <fullName evidence="4">Uncharacterized protein LOC117642188</fullName>
    </submittedName>
</protein>
<dbReference type="RefSeq" id="XP_034236015.1">
    <property type="nucleotide sequence ID" value="XM_034380124.1"/>
</dbReference>
<dbReference type="KEGG" id="tpal:117642188"/>
<dbReference type="GeneID" id="117642188"/>
<evidence type="ECO:0000256" key="1">
    <source>
        <dbReference type="SAM" id="MobiDB-lite"/>
    </source>
</evidence>
<dbReference type="PANTHER" id="PTHR37685">
    <property type="entry name" value="GEO11136P1-RELATED"/>
    <property type="match status" value="1"/>
</dbReference>
<proteinExistence type="predicted"/>
<dbReference type="PANTHER" id="PTHR37685:SF1">
    <property type="entry name" value="GEO11136P1-RELATED"/>
    <property type="match status" value="1"/>
</dbReference>
<feature type="signal peptide" evidence="2">
    <location>
        <begin position="1"/>
        <end position="20"/>
    </location>
</feature>
<evidence type="ECO:0000313" key="3">
    <source>
        <dbReference type="Proteomes" id="UP000515158"/>
    </source>
</evidence>
<reference evidence="4" key="1">
    <citation type="submission" date="2025-08" db="UniProtKB">
        <authorList>
            <consortium name="RefSeq"/>
        </authorList>
    </citation>
    <scope>IDENTIFICATION</scope>
    <source>
        <tissue evidence="4">Total insect</tissue>
    </source>
</reference>
<gene>
    <name evidence="4" type="primary">LOC117642188</name>
</gene>
<organism evidence="4">
    <name type="scientific">Thrips palmi</name>
    <name type="common">Melon thrips</name>
    <dbReference type="NCBI Taxonomy" id="161013"/>
    <lineage>
        <taxon>Eukaryota</taxon>
        <taxon>Metazoa</taxon>
        <taxon>Ecdysozoa</taxon>
        <taxon>Arthropoda</taxon>
        <taxon>Hexapoda</taxon>
        <taxon>Insecta</taxon>
        <taxon>Pterygota</taxon>
        <taxon>Neoptera</taxon>
        <taxon>Paraneoptera</taxon>
        <taxon>Thysanoptera</taxon>
        <taxon>Terebrantia</taxon>
        <taxon>Thripoidea</taxon>
        <taxon>Thripidae</taxon>
        <taxon>Thrips</taxon>
    </lineage>
</organism>
<dbReference type="InParanoid" id="A0A6P8YGH6"/>
<keyword evidence="3" id="KW-1185">Reference proteome</keyword>
<feature type="chain" id="PRO_5027844158" evidence="2">
    <location>
        <begin position="21"/>
        <end position="207"/>
    </location>
</feature>
<evidence type="ECO:0000313" key="4">
    <source>
        <dbReference type="RefSeq" id="XP_034236015.1"/>
    </source>
</evidence>
<feature type="region of interest" description="Disordered" evidence="1">
    <location>
        <begin position="43"/>
        <end position="113"/>
    </location>
</feature>
<dbReference type="OrthoDB" id="8192785at2759"/>
<dbReference type="AlphaFoldDB" id="A0A6P8YGH6"/>